<evidence type="ECO:0000313" key="3">
    <source>
        <dbReference type="Proteomes" id="UP000215563"/>
    </source>
</evidence>
<reference evidence="2 3" key="1">
    <citation type="submission" date="2017-07" db="EMBL/GenBank/DDBJ databases">
        <title>Amycolatopsis alba DSM 44262 Genome sequencing and assembly.</title>
        <authorList>
            <person name="Kaur N."/>
            <person name="Mayilraj S."/>
        </authorList>
    </citation>
    <scope>NUCLEOTIDE SEQUENCE [LARGE SCALE GENOMIC DNA]</scope>
    <source>
        <strain evidence="2 3">DSM 44262</strain>
    </source>
</reference>
<dbReference type="Gene3D" id="1.25.40.10">
    <property type="entry name" value="Tetratricopeptide repeat domain"/>
    <property type="match status" value="1"/>
</dbReference>
<evidence type="ECO:0000313" key="2">
    <source>
        <dbReference type="EMBL" id="OXM54135.1"/>
    </source>
</evidence>
<keyword evidence="3" id="KW-1185">Reference proteome</keyword>
<evidence type="ECO:0000259" key="1">
    <source>
        <dbReference type="Pfam" id="PF14280"/>
    </source>
</evidence>
<organism evidence="2 3">
    <name type="scientific">Amycolatopsis alba DSM 44262</name>
    <dbReference type="NCBI Taxonomy" id="1125972"/>
    <lineage>
        <taxon>Bacteria</taxon>
        <taxon>Bacillati</taxon>
        <taxon>Actinomycetota</taxon>
        <taxon>Actinomycetes</taxon>
        <taxon>Pseudonocardiales</taxon>
        <taxon>Pseudonocardiaceae</taxon>
        <taxon>Amycolatopsis</taxon>
    </lineage>
</organism>
<sequence length="927" mass="100105">MVRRPASARTASAGVTQTRHAVESGLQWVFREQPLEDYGIDAHVELVDGEEMLGRLIALQIKSGRSYFGSPADGGWWFRDQAAHFKYWLRFSVPVIVVLVDLDTGLCHWQLVTDATVEKSGSKQWKLFVPEAHVLDSSAVWPLREAAESSAGQSRQPLGGPIGSFSASDLEVHSAVQGDGVLPAYVVRAHDRALDELVAGVTSPAARSGCAILIGDSCTGKTRALYEALHRRGSGPGATSLADAGWRVWPEMNPLPPRRFLEELKLVGSRTVVWLNEAQRYLADPAEDVRAGIAAELLALLGDESRGPVLVLGTLWPDRWQELTHEPEKAEVDPFASARQLLEGNHLRVPDRFTNAEVTVARQSGDPLLVAAANRLAGTSVTQELAGATDLLRRYETAGAASQAVVHALMDARRLGHGEWFSTSFLHAATRCYLHGDARRGADEDPSWFDAAIAGLLEPGAASGPLLRRDLPGYRLDDYLDERGRVHRRFEFPLAEFWTAVAESEMTSDSRLRMAAGAAARLRWRIAAALYELTGTIDAGKQLSALASHRLFEAAPDAAERFARLAAAAGVPEALTLVALHGSGRGRGDGMSLLRQAGELGDPKALDHLAFKLESTGDKEGAEAVARRAVAFGSWVATVSVAEWRDGDFPREAEKLVQGLPEDLRWAALAEFATRRDGLEDAEGAERLALEAAAEGHPGVVWTLADERQDRGDKTAARRLLARVPDPDAPEDALRVALIGARAGDYERARRLLARVSGAREVDDQAAVIAEASPHLIRVLRDVLEALGEHKVVRRLLDRLETGQPRELSTGADTWSTADTAQTEDDVVQAYVTLAGFHARRGDFTQAESLAMAASVLGETAGLVAVSEQLLDRGDQRSAERLALCAVNSADTEWSDASPGKALAAARGDDAVLKWGLEADGSTAQPW</sequence>
<dbReference type="EMBL" id="NMQU01000013">
    <property type="protein sequence ID" value="OXM54135.1"/>
    <property type="molecule type" value="Genomic_DNA"/>
</dbReference>
<dbReference type="AlphaFoldDB" id="A0A229S5N8"/>
<dbReference type="Pfam" id="PF14280">
    <property type="entry name" value="DUF4365"/>
    <property type="match status" value="1"/>
</dbReference>
<dbReference type="InterPro" id="IPR011990">
    <property type="entry name" value="TPR-like_helical_dom_sf"/>
</dbReference>
<comment type="caution">
    <text evidence="2">The sequence shown here is derived from an EMBL/GenBank/DDBJ whole genome shotgun (WGS) entry which is preliminary data.</text>
</comment>
<accession>A0A229S5N8</accession>
<dbReference type="Proteomes" id="UP000215563">
    <property type="component" value="Unassembled WGS sequence"/>
</dbReference>
<dbReference type="OrthoDB" id="4951670at2"/>
<dbReference type="InterPro" id="IPR025375">
    <property type="entry name" value="DUF4365"/>
</dbReference>
<name>A0A229S5N8_AMYAL</name>
<gene>
    <name evidence="2" type="ORF">CFP75_03390</name>
</gene>
<proteinExistence type="predicted"/>
<protein>
    <submittedName>
        <fullName evidence="2">DUF4365 domain-containing protein</fullName>
    </submittedName>
</protein>
<feature type="domain" description="DUF4365" evidence="1">
    <location>
        <begin position="13"/>
        <end position="145"/>
    </location>
</feature>